<evidence type="ECO:0000256" key="4">
    <source>
        <dbReference type="ARBA" id="ARBA00022692"/>
    </source>
</evidence>
<keyword evidence="4 7" id="KW-0812">Transmembrane</keyword>
<dbReference type="EMBL" id="JAVIKH010000005">
    <property type="protein sequence ID" value="MDX8335908.1"/>
    <property type="molecule type" value="Genomic_DNA"/>
</dbReference>
<dbReference type="Pfam" id="PF04226">
    <property type="entry name" value="Transgly_assoc"/>
    <property type="match status" value="1"/>
</dbReference>
<evidence type="ECO:0000256" key="1">
    <source>
        <dbReference type="ARBA" id="ARBA00004651"/>
    </source>
</evidence>
<proteinExistence type="inferred from homology"/>
<gene>
    <name evidence="8" type="ORF">RFV38_05270</name>
</gene>
<comment type="similarity">
    <text evidence="2">Belongs to the UPF0410 family.</text>
</comment>
<feature type="transmembrane region" description="Helical" evidence="7">
    <location>
        <begin position="57"/>
        <end position="78"/>
    </location>
</feature>
<evidence type="ECO:0000256" key="6">
    <source>
        <dbReference type="ARBA" id="ARBA00023136"/>
    </source>
</evidence>
<keyword evidence="5 7" id="KW-1133">Transmembrane helix</keyword>
<accession>A0ABU4W8S0</accession>
<dbReference type="Proteomes" id="UP001279681">
    <property type="component" value="Unassembled WGS sequence"/>
</dbReference>
<feature type="transmembrane region" description="Helical" evidence="7">
    <location>
        <begin position="27"/>
        <end position="50"/>
    </location>
</feature>
<comment type="caution">
    <text evidence="8">The sequence shown here is derived from an EMBL/GenBank/DDBJ whole genome shotgun (WGS) entry which is preliminary data.</text>
</comment>
<evidence type="ECO:0000256" key="5">
    <source>
        <dbReference type="ARBA" id="ARBA00022989"/>
    </source>
</evidence>
<name>A0ABU4W8S0_9FUSO</name>
<dbReference type="PANTHER" id="PTHR33884">
    <property type="entry name" value="UPF0410 PROTEIN YMGE"/>
    <property type="match status" value="1"/>
</dbReference>
<evidence type="ECO:0000256" key="7">
    <source>
        <dbReference type="SAM" id="Phobius"/>
    </source>
</evidence>
<sequence>MGFFSWIILGLLSGALARLMMPEVYTAGLLATTVLGIVGALVGGFIGSLLGIGSVSGLNLGSIFLSVIGAFVVLFIFIKFKAKK</sequence>
<keyword evidence="3" id="KW-1003">Cell membrane</keyword>
<dbReference type="PANTHER" id="PTHR33884:SF3">
    <property type="entry name" value="UPF0410 PROTEIN YMGE"/>
    <property type="match status" value="1"/>
</dbReference>
<comment type="subcellular location">
    <subcellularLocation>
        <location evidence="1">Cell membrane</location>
        <topology evidence="1">Multi-pass membrane protein</topology>
    </subcellularLocation>
</comment>
<evidence type="ECO:0000313" key="9">
    <source>
        <dbReference type="Proteomes" id="UP001279681"/>
    </source>
</evidence>
<organism evidence="8 9">
    <name type="scientific">Candidatus Cetobacterium colombiensis</name>
    <dbReference type="NCBI Taxonomy" id="3073100"/>
    <lineage>
        <taxon>Bacteria</taxon>
        <taxon>Fusobacteriati</taxon>
        <taxon>Fusobacteriota</taxon>
        <taxon>Fusobacteriia</taxon>
        <taxon>Fusobacteriales</taxon>
        <taxon>Fusobacteriaceae</taxon>
        <taxon>Cetobacterium</taxon>
    </lineage>
</organism>
<evidence type="ECO:0000256" key="3">
    <source>
        <dbReference type="ARBA" id="ARBA00022475"/>
    </source>
</evidence>
<evidence type="ECO:0000313" key="8">
    <source>
        <dbReference type="EMBL" id="MDX8335908.1"/>
    </source>
</evidence>
<dbReference type="InterPro" id="IPR007341">
    <property type="entry name" value="Transgly_assoc"/>
</dbReference>
<dbReference type="RefSeq" id="WP_320313312.1">
    <property type="nucleotide sequence ID" value="NZ_JAVIKH010000005.1"/>
</dbReference>
<evidence type="ECO:0000256" key="2">
    <source>
        <dbReference type="ARBA" id="ARBA00011006"/>
    </source>
</evidence>
<reference evidence="9" key="1">
    <citation type="submission" date="2023-07" db="EMBL/GenBank/DDBJ databases">
        <authorList>
            <person name="Colorado M.A."/>
            <person name="Villamil L.M."/>
            <person name="Melo J.F."/>
            <person name="Rodriguez J.A."/>
            <person name="Ruiz R.Y."/>
        </authorList>
    </citation>
    <scope>NUCLEOTIDE SEQUENCE [LARGE SCALE GENOMIC DNA]</scope>
    <source>
        <strain evidence="9">C33</strain>
    </source>
</reference>
<keyword evidence="9" id="KW-1185">Reference proteome</keyword>
<protein>
    <submittedName>
        <fullName evidence="8">GlsB/YeaQ/YmgE family stress response membrane protein</fullName>
    </submittedName>
</protein>
<keyword evidence="6 7" id="KW-0472">Membrane</keyword>